<feature type="transmembrane region" description="Helical" evidence="9">
    <location>
        <begin position="143"/>
        <end position="164"/>
    </location>
</feature>
<evidence type="ECO:0000256" key="8">
    <source>
        <dbReference type="ARBA" id="ARBA00023136"/>
    </source>
</evidence>
<keyword evidence="3 9" id="KW-0813">Transport</keyword>
<evidence type="ECO:0000256" key="5">
    <source>
        <dbReference type="ARBA" id="ARBA00022692"/>
    </source>
</evidence>
<dbReference type="GO" id="GO:0005886">
    <property type="term" value="C:plasma membrane"/>
    <property type="evidence" value="ECO:0007669"/>
    <property type="project" value="UniProtKB-SubCell"/>
</dbReference>
<dbReference type="GO" id="GO:0015820">
    <property type="term" value="P:L-leucine transport"/>
    <property type="evidence" value="ECO:0007669"/>
    <property type="project" value="TreeGrafter"/>
</dbReference>
<dbReference type="OrthoDB" id="9783920at2"/>
<keyword evidence="5 9" id="KW-0812">Transmembrane</keyword>
<keyword evidence="6 9" id="KW-0029">Amino-acid transport</keyword>
<dbReference type="GO" id="GO:0005304">
    <property type="term" value="F:L-valine transmembrane transporter activity"/>
    <property type="evidence" value="ECO:0007669"/>
    <property type="project" value="TreeGrafter"/>
</dbReference>
<feature type="transmembrane region" description="Helical" evidence="9">
    <location>
        <begin position="307"/>
        <end position="326"/>
    </location>
</feature>
<dbReference type="InterPro" id="IPR004685">
    <property type="entry name" value="Brnchd-chn_aa_trnsp_Livcs"/>
</dbReference>
<comment type="subcellular location">
    <subcellularLocation>
        <location evidence="9">Cell inner membrane</location>
        <topology evidence="9">Multi-pass membrane protein</topology>
    </subcellularLocation>
    <subcellularLocation>
        <location evidence="1">Cell membrane</location>
        <topology evidence="1">Multi-pass membrane protein</topology>
    </subcellularLocation>
</comment>
<feature type="transmembrane region" description="Helical" evidence="9">
    <location>
        <begin position="274"/>
        <end position="295"/>
    </location>
</feature>
<dbReference type="EMBL" id="MSCJ01000003">
    <property type="protein sequence ID" value="PQJ62842.1"/>
    <property type="molecule type" value="Genomic_DNA"/>
</dbReference>
<evidence type="ECO:0000256" key="6">
    <source>
        <dbReference type="ARBA" id="ARBA00022970"/>
    </source>
</evidence>
<evidence type="ECO:0000256" key="9">
    <source>
        <dbReference type="RuleBase" id="RU362122"/>
    </source>
</evidence>
<feature type="transmembrane region" description="Helical" evidence="9">
    <location>
        <begin position="75"/>
        <end position="94"/>
    </location>
</feature>
<organism evidence="10 11">
    <name type="scientific">Photobacterium angustum</name>
    <dbReference type="NCBI Taxonomy" id="661"/>
    <lineage>
        <taxon>Bacteria</taxon>
        <taxon>Pseudomonadati</taxon>
        <taxon>Pseudomonadota</taxon>
        <taxon>Gammaproteobacteria</taxon>
        <taxon>Vibrionales</taxon>
        <taxon>Vibrionaceae</taxon>
        <taxon>Photobacterium</taxon>
    </lineage>
</organism>
<feature type="transmembrane region" description="Helical" evidence="9">
    <location>
        <begin position="224"/>
        <end position="244"/>
    </location>
</feature>
<dbReference type="Proteomes" id="UP000238730">
    <property type="component" value="Unassembled WGS sequence"/>
</dbReference>
<protein>
    <recommendedName>
        <fullName evidence="9">Branched-chain amino acid transport system carrier protein</fullName>
    </recommendedName>
</protein>
<comment type="caution">
    <text evidence="10">The sequence shown here is derived from an EMBL/GenBank/DDBJ whole genome shotgun (WGS) entry which is preliminary data.</text>
</comment>
<dbReference type="AlphaFoldDB" id="A0A2S7VM37"/>
<feature type="transmembrane region" description="Helical" evidence="9">
    <location>
        <begin position="404"/>
        <end position="422"/>
    </location>
</feature>
<proteinExistence type="inferred from homology"/>
<reference evidence="10 11" key="1">
    <citation type="submission" date="2016-12" db="EMBL/GenBank/DDBJ databases">
        <title>Diversity of luminous bacteria.</title>
        <authorList>
            <person name="Yoshizawa S."/>
            <person name="Kogure K."/>
        </authorList>
    </citation>
    <scope>NUCLEOTIDE SEQUENCE [LARGE SCALE GENOMIC DNA]</scope>
    <source>
        <strain evidence="10 11">LC1-200</strain>
    </source>
</reference>
<comment type="function">
    <text evidence="9">Component of the transport system for branched-chain amino acids.</text>
</comment>
<feature type="transmembrane region" description="Helical" evidence="9">
    <location>
        <begin position="114"/>
        <end position="131"/>
    </location>
</feature>
<dbReference type="RefSeq" id="WP_105062607.1">
    <property type="nucleotide sequence ID" value="NZ_MSCJ01000003.1"/>
</dbReference>
<keyword evidence="7 9" id="KW-1133">Transmembrane helix</keyword>
<comment type="caution">
    <text evidence="9">Lacks conserved residue(s) required for the propagation of feature annotation.</text>
</comment>
<evidence type="ECO:0000313" key="11">
    <source>
        <dbReference type="Proteomes" id="UP000238730"/>
    </source>
</evidence>
<feature type="transmembrane region" description="Helical" evidence="9">
    <location>
        <begin position="366"/>
        <end position="384"/>
    </location>
</feature>
<dbReference type="GO" id="GO:0015818">
    <property type="term" value="P:isoleucine transport"/>
    <property type="evidence" value="ECO:0007669"/>
    <property type="project" value="TreeGrafter"/>
</dbReference>
<evidence type="ECO:0000256" key="7">
    <source>
        <dbReference type="ARBA" id="ARBA00022989"/>
    </source>
</evidence>
<evidence type="ECO:0000313" key="10">
    <source>
        <dbReference type="EMBL" id="PQJ62842.1"/>
    </source>
</evidence>
<dbReference type="PANTHER" id="PTHR30588:SF0">
    <property type="entry name" value="BRANCHED-CHAIN AMINO ACID PERMEASE BRNQ"/>
    <property type="match status" value="1"/>
</dbReference>
<gene>
    <name evidence="10" type="ORF">BTO08_21780</name>
</gene>
<dbReference type="GO" id="GO:0015190">
    <property type="term" value="F:L-leucine transmembrane transporter activity"/>
    <property type="evidence" value="ECO:0007669"/>
    <property type="project" value="TreeGrafter"/>
</dbReference>
<evidence type="ECO:0000256" key="2">
    <source>
        <dbReference type="ARBA" id="ARBA00008540"/>
    </source>
</evidence>
<feature type="transmembrane region" description="Helical" evidence="9">
    <location>
        <begin position="184"/>
        <end position="203"/>
    </location>
</feature>
<evidence type="ECO:0000256" key="3">
    <source>
        <dbReference type="ARBA" id="ARBA00022448"/>
    </source>
</evidence>
<dbReference type="NCBIfam" id="TIGR00796">
    <property type="entry name" value="livcs"/>
    <property type="match status" value="1"/>
</dbReference>
<dbReference type="Pfam" id="PF05525">
    <property type="entry name" value="Branch_AA_trans"/>
    <property type="match status" value="1"/>
</dbReference>
<feature type="transmembrane region" description="Helical" evidence="9">
    <location>
        <begin position="40"/>
        <end position="63"/>
    </location>
</feature>
<keyword evidence="4" id="KW-1003">Cell membrane</keyword>
<feature type="transmembrane region" description="Helical" evidence="9">
    <location>
        <begin position="332"/>
        <end position="354"/>
    </location>
</feature>
<dbReference type="GO" id="GO:0015188">
    <property type="term" value="F:L-isoleucine transmembrane transporter activity"/>
    <property type="evidence" value="ECO:0007669"/>
    <property type="project" value="TreeGrafter"/>
</dbReference>
<evidence type="ECO:0000256" key="1">
    <source>
        <dbReference type="ARBA" id="ARBA00004651"/>
    </source>
</evidence>
<keyword evidence="8 9" id="KW-0472">Membrane</keyword>
<sequence>MKTQDIFVLGLTTFALFLGAGNLIFPPAMGLDAGTSLTSAMAGFLITAVGLPAFTIIVLGRIGNTNNLTKALPKWLGTTFWVLLFTAIGPAFGMPRAVTVAYEMGIQPFFTNDHLVAFSIIFSAATLFLAFKPGNLVTYIGKIMTPALIILLCGLGLAAFLSPLGTPAAPSGDYQVGAVTSGLIQGYMTMDAIAAVGFGWVIIHAIKAKGVTTQQGIASTSIKVALIYATLMASCYIIMGYVGATSSTIAEHGVNGSVILTRYVAGEFGHYGQWLLAAIILMACLTTTVGLTNACAEYYQDTFKASFGFTATIIVVLTGVIANFGLNDILKVSLPAILVLCPVAIALVLASLAASTFTVSRLTHSAVLITATLFGTIDAINILGKMPKELGDFFSDTLPLYNAHAGWLLPSLFMLITTAMIGRTASAEKKFGRVDYRLKTANND</sequence>
<dbReference type="PANTHER" id="PTHR30588">
    <property type="entry name" value="BRANCHED-CHAIN AMINO ACID TRANSPORT SYSTEM 2 CARRIER PROTEIN"/>
    <property type="match status" value="1"/>
</dbReference>
<evidence type="ECO:0000256" key="4">
    <source>
        <dbReference type="ARBA" id="ARBA00022475"/>
    </source>
</evidence>
<accession>A0A2S7VM37</accession>
<name>A0A2S7VM37_PHOAN</name>
<comment type="similarity">
    <text evidence="2 9">Belongs to the branched chain amino acid transporter family.</text>
</comment>